<dbReference type="PANTHER" id="PTHR39966">
    <property type="entry name" value="BLL2471 PROTEIN-RELATED"/>
    <property type="match status" value="1"/>
</dbReference>
<proteinExistence type="predicted"/>
<dbReference type="Pfam" id="PF01814">
    <property type="entry name" value="Hemerythrin"/>
    <property type="match status" value="1"/>
</dbReference>
<evidence type="ECO:0000259" key="1">
    <source>
        <dbReference type="Pfam" id="PF01814"/>
    </source>
</evidence>
<evidence type="ECO:0000313" key="2">
    <source>
        <dbReference type="EMBL" id="AMO24761.1"/>
    </source>
</evidence>
<evidence type="ECO:0000313" key="3">
    <source>
        <dbReference type="Proteomes" id="UP000070433"/>
    </source>
</evidence>
<protein>
    <submittedName>
        <fullName evidence="2">Hemerythrin</fullName>
    </submittedName>
</protein>
<gene>
    <name evidence="2" type="ORF">UC35_20390</name>
</gene>
<dbReference type="Gene3D" id="1.20.120.520">
    <property type="entry name" value="nmb1532 protein domain like"/>
    <property type="match status" value="1"/>
</dbReference>
<keyword evidence="3" id="KW-1185">Reference proteome</keyword>
<dbReference type="GO" id="GO:0005886">
    <property type="term" value="C:plasma membrane"/>
    <property type="evidence" value="ECO:0007669"/>
    <property type="project" value="TreeGrafter"/>
</dbReference>
<name>A0A127JXW4_9BURK</name>
<dbReference type="AlphaFoldDB" id="A0A127JXW4"/>
<dbReference type="EMBL" id="CP010951">
    <property type="protein sequence ID" value="AMO24761.1"/>
    <property type="molecule type" value="Genomic_DNA"/>
</dbReference>
<sequence length="200" mass="22645">MGTPAALQVIHDEHVAVAAVLRSMLPLVEQGPGGEPGRFFDLLRAMLFYIDEFPEQRHHPKESNLLFPKLARLAPELMPVIRQLEIDHVQGEGRVRALQHQLLAWELVGESRRAGFAKDLQAYVRFYLEHMRMEETEVLPVAERVLKPSDWAELDRTFENERDPLAGGVADPAYEQLFTRIVMATPAPLGVGRELHKTPA</sequence>
<reference evidence="2 3" key="1">
    <citation type="journal article" date="2014" name="Int. J. Syst. Evol. Microbiol.">
        <title>Ramlibacter solisilvae sp. nov., isolated from forest soil, and emended description of the genus Ramlibacter.</title>
        <authorList>
            <person name="Lee H.J."/>
            <person name="Lee S.H."/>
            <person name="Lee S.S."/>
            <person name="Lee J.S."/>
            <person name="Kim Y."/>
            <person name="Kim S.C."/>
            <person name="Jeon C.O."/>
        </authorList>
    </citation>
    <scope>NUCLEOTIDE SEQUENCE [LARGE SCALE GENOMIC DNA]</scope>
    <source>
        <strain evidence="2 3">5-10</strain>
    </source>
</reference>
<dbReference type="InterPro" id="IPR012312">
    <property type="entry name" value="Hemerythrin-like"/>
</dbReference>
<dbReference type="OrthoDB" id="8560984at2"/>
<dbReference type="RefSeq" id="WP_061502952.1">
    <property type="nucleotide sequence ID" value="NZ_CP010951.1"/>
</dbReference>
<dbReference type="CDD" id="cd12108">
    <property type="entry name" value="Hr-like"/>
    <property type="match status" value="1"/>
</dbReference>
<feature type="domain" description="Hemerythrin-like" evidence="1">
    <location>
        <begin position="7"/>
        <end position="141"/>
    </location>
</feature>
<organism evidence="2 3">
    <name type="scientific">Ramlibacter tataouinensis</name>
    <dbReference type="NCBI Taxonomy" id="94132"/>
    <lineage>
        <taxon>Bacteria</taxon>
        <taxon>Pseudomonadati</taxon>
        <taxon>Pseudomonadota</taxon>
        <taxon>Betaproteobacteria</taxon>
        <taxon>Burkholderiales</taxon>
        <taxon>Comamonadaceae</taxon>
        <taxon>Ramlibacter</taxon>
    </lineage>
</organism>
<dbReference type="Proteomes" id="UP000070433">
    <property type="component" value="Chromosome"/>
</dbReference>
<dbReference type="PANTHER" id="PTHR39966:SF1">
    <property type="entry name" value="HEMERYTHRIN-LIKE DOMAIN-CONTAINING PROTEIN"/>
    <property type="match status" value="1"/>
</dbReference>
<accession>A0A127JXW4</accession>